<organism evidence="5 8">
    <name type="scientific">Azospirillum argentinense</name>
    <dbReference type="NCBI Taxonomy" id="2970906"/>
    <lineage>
        <taxon>Bacteria</taxon>
        <taxon>Pseudomonadati</taxon>
        <taxon>Pseudomonadota</taxon>
        <taxon>Alphaproteobacteria</taxon>
        <taxon>Rhodospirillales</taxon>
        <taxon>Azospirillaceae</taxon>
        <taxon>Azospirillum</taxon>
    </lineage>
</organism>
<dbReference type="PANTHER" id="PTHR30146:SF145">
    <property type="entry name" value="RIBOSE OPERON REPRESSOR"/>
    <property type="match status" value="1"/>
</dbReference>
<keyword evidence="1" id="KW-0805">Transcription regulation</keyword>
<reference evidence="6 10" key="3">
    <citation type="submission" date="2024-11" db="EMBL/GenBank/DDBJ databases">
        <title>Draft genome sequences of two bacteria associated to sugarcane roots in Colombia.</title>
        <authorList>
            <person name="Pardo-Diaz S."/>
            <person name="Masmela-Mendoza J."/>
            <person name="Delgadillo-Duran P."/>
            <person name="Bautista E.J."/>
            <person name="Rojas-Tapias D.F."/>
        </authorList>
    </citation>
    <scope>NUCLEOTIDE SEQUENCE [LARGE SCALE GENOMIC DNA]</scope>
    <source>
        <strain evidence="6 10">Ap18</strain>
    </source>
</reference>
<dbReference type="InterPro" id="IPR000843">
    <property type="entry name" value="HTH_LacI"/>
</dbReference>
<dbReference type="SMART" id="SM00354">
    <property type="entry name" value="HTH_LACI"/>
    <property type="match status" value="1"/>
</dbReference>
<protein>
    <submittedName>
        <fullName evidence="6">LacI family DNA-binding transcriptional regulator</fullName>
    </submittedName>
    <submittedName>
        <fullName evidence="5">LacI family transcriptional regulator</fullName>
    </submittedName>
</protein>
<evidence type="ECO:0000313" key="8">
    <source>
        <dbReference type="Proteomes" id="UP000027186"/>
    </source>
</evidence>
<dbReference type="Pfam" id="PF00356">
    <property type="entry name" value="LacI"/>
    <property type="match status" value="1"/>
</dbReference>
<dbReference type="InterPro" id="IPR046335">
    <property type="entry name" value="LacI/GalR-like_sensor"/>
</dbReference>
<evidence type="ECO:0000313" key="5">
    <source>
        <dbReference type="EMBL" id="AIB16124.1"/>
    </source>
</evidence>
<keyword evidence="5" id="KW-0614">Plasmid</keyword>
<evidence type="ECO:0000313" key="7">
    <source>
        <dbReference type="EMBL" id="PNQ95505.1"/>
    </source>
</evidence>
<dbReference type="EMBL" id="JBJLSN010000041">
    <property type="protein sequence ID" value="MFL7904085.1"/>
    <property type="molecule type" value="Genomic_DNA"/>
</dbReference>
<dbReference type="GO" id="GO:0000976">
    <property type="term" value="F:transcription cis-regulatory region binding"/>
    <property type="evidence" value="ECO:0007669"/>
    <property type="project" value="TreeGrafter"/>
</dbReference>
<evidence type="ECO:0000313" key="6">
    <source>
        <dbReference type="EMBL" id="MFL7904085.1"/>
    </source>
</evidence>
<dbReference type="Gene3D" id="3.40.50.2300">
    <property type="match status" value="2"/>
</dbReference>
<dbReference type="Proteomes" id="UP000027186">
    <property type="component" value="Plasmid AbAZ39_p4"/>
</dbReference>
<geneLocation type="plasmid" evidence="5 8">
    <name>AbAZ39_p4</name>
</geneLocation>
<accession>A0A2K1FSK0</accession>
<dbReference type="PROSITE" id="PS00356">
    <property type="entry name" value="HTH_LACI_1"/>
    <property type="match status" value="1"/>
</dbReference>
<dbReference type="EMBL" id="POWG01000047">
    <property type="protein sequence ID" value="PNQ95505.1"/>
    <property type="molecule type" value="Genomic_DNA"/>
</dbReference>
<keyword evidence="10" id="KW-1185">Reference proteome</keyword>
<dbReference type="Gene3D" id="1.10.260.40">
    <property type="entry name" value="lambda repressor-like DNA-binding domains"/>
    <property type="match status" value="1"/>
</dbReference>
<dbReference type="OrthoDB" id="9772505at2"/>
<dbReference type="SUPFAM" id="SSF47413">
    <property type="entry name" value="lambda repressor-like DNA-binding domains"/>
    <property type="match status" value="1"/>
</dbReference>
<dbReference type="Proteomes" id="UP001628281">
    <property type="component" value="Unassembled WGS sequence"/>
</dbReference>
<evidence type="ECO:0000256" key="3">
    <source>
        <dbReference type="ARBA" id="ARBA00023163"/>
    </source>
</evidence>
<dbReference type="PRINTS" id="PR00036">
    <property type="entry name" value="HTHLACI"/>
</dbReference>
<gene>
    <name evidence="5" type="ORF">ABAZ39_30165</name>
    <name evidence="6" type="ORF">ACJ41P_23330</name>
    <name evidence="7" type="ORF">C1S70_28415</name>
</gene>
<sequence>MSDSAKAIGIKAVGIKDVAREAGVSVATVSRVLSNGPVSDALRARVEDAVRATGYRPNLSARRLRSQHSQTIGLIVSDIRNPFFTAVSRAVEDAAFQAGMRVILCNTDENPEREAMYLRLMQEERVTGLIFAPTRATLAQLDRTDLDFPVVLIDRSAPAGRFDSVVLDNPQAAALLVDHLHGQGYRRIAGLFGNTSTTAVERHAGYQAALAAHGLHAEARFVPPTAEAAEVEIARWLAEARRSGAMPDAVMVSNSLLLMGVVKATRTLGLTIPGDLAVAGFDNEPWTELVGPGLTVIEQPVHEIGRAAMTLLFERLDDPERATRKVVLSGTCVARGSTGGVG</sequence>
<dbReference type="PANTHER" id="PTHR30146">
    <property type="entry name" value="LACI-RELATED TRANSCRIPTIONAL REPRESSOR"/>
    <property type="match status" value="1"/>
</dbReference>
<dbReference type="RefSeq" id="WP_051658729.1">
    <property type="nucleotide sequence ID" value="NZ_CP007797.1"/>
</dbReference>
<evidence type="ECO:0000256" key="1">
    <source>
        <dbReference type="ARBA" id="ARBA00023015"/>
    </source>
</evidence>
<dbReference type="InterPro" id="IPR028082">
    <property type="entry name" value="Peripla_BP_I"/>
</dbReference>
<dbReference type="PROSITE" id="PS50932">
    <property type="entry name" value="HTH_LACI_2"/>
    <property type="match status" value="1"/>
</dbReference>
<accession>A0A060DZA4</accession>
<evidence type="ECO:0000313" key="9">
    <source>
        <dbReference type="Proteomes" id="UP000236268"/>
    </source>
</evidence>
<dbReference type="InterPro" id="IPR010982">
    <property type="entry name" value="Lambda_DNA-bd_dom_sf"/>
</dbReference>
<reference evidence="5 8" key="1">
    <citation type="journal article" date="2014" name="Genome Announc.">
        <title>Complete Genome Sequence of the Model Rhizosphere Strain Azospirillum brasilense Az39, Successfully Applied in Agriculture.</title>
        <authorList>
            <person name="Rivera D."/>
            <person name="Revale S."/>
            <person name="Molina R."/>
            <person name="Gualpa J."/>
            <person name="Puente M."/>
            <person name="Maroniche G."/>
            <person name="Paris G."/>
            <person name="Baker D."/>
            <person name="Clavijo B."/>
            <person name="McLay K."/>
            <person name="Spaepen S."/>
            <person name="Perticari A."/>
            <person name="Vazquez M."/>
            <person name="Wisniewski-Dye F."/>
            <person name="Watkins C."/>
            <person name="Martinez-Abarca F."/>
            <person name="Vanderleyden J."/>
            <person name="Cassan F."/>
        </authorList>
    </citation>
    <scope>NUCLEOTIDE SEQUENCE [LARGE SCALE GENOMIC DNA]</scope>
    <source>
        <strain evidence="5 8">Az39</strain>
        <plasmid evidence="5">AbAZ39_p4</plasmid>
    </source>
</reference>
<dbReference type="Pfam" id="PF13377">
    <property type="entry name" value="Peripla_BP_3"/>
    <property type="match status" value="1"/>
</dbReference>
<dbReference type="Proteomes" id="UP000236268">
    <property type="component" value="Unassembled WGS sequence"/>
</dbReference>
<evidence type="ECO:0000313" key="10">
    <source>
        <dbReference type="Proteomes" id="UP001628281"/>
    </source>
</evidence>
<dbReference type="SUPFAM" id="SSF53822">
    <property type="entry name" value="Periplasmic binding protein-like I"/>
    <property type="match status" value="1"/>
</dbReference>
<keyword evidence="2 6" id="KW-0238">DNA-binding</keyword>
<dbReference type="EMBL" id="CP007797">
    <property type="protein sequence ID" value="AIB16124.1"/>
    <property type="molecule type" value="Genomic_DNA"/>
</dbReference>
<evidence type="ECO:0000259" key="4">
    <source>
        <dbReference type="PROSITE" id="PS50932"/>
    </source>
</evidence>
<feature type="domain" description="HTH lacI-type" evidence="4">
    <location>
        <begin position="13"/>
        <end position="66"/>
    </location>
</feature>
<dbReference type="GO" id="GO:0003700">
    <property type="term" value="F:DNA-binding transcription factor activity"/>
    <property type="evidence" value="ECO:0007669"/>
    <property type="project" value="TreeGrafter"/>
</dbReference>
<proteinExistence type="predicted"/>
<dbReference type="KEGG" id="abq:ABAZ39_30165"/>
<dbReference type="CDD" id="cd01392">
    <property type="entry name" value="HTH_LacI"/>
    <property type="match status" value="1"/>
</dbReference>
<keyword evidence="3" id="KW-0804">Transcription</keyword>
<geneLocation type="plasmid" evidence="7">
    <name>p27unnamed</name>
</geneLocation>
<reference evidence="7 9" key="2">
    <citation type="submission" date="2018-01" db="EMBL/GenBank/DDBJ databases">
        <title>Whole genome sequence of Azospirillum brasilense REC3 isolated from strawberry roots.</title>
        <authorList>
            <person name="Fontana C.A."/>
            <person name="Salazar S.M."/>
            <person name="Bassi D."/>
            <person name="Puglisi E."/>
            <person name="Lovaisa N.C."/>
            <person name="Toffoli L.M."/>
            <person name="Pedraza R."/>
            <person name="Cocconcelli P.S."/>
        </authorList>
    </citation>
    <scope>NUCLEOTIDE SEQUENCE [LARGE SCALE GENOMIC DNA]</scope>
    <source>
        <strain evidence="7 9">REC3</strain>
        <plasmid evidence="7">p27unnamed</plasmid>
    </source>
</reference>
<evidence type="ECO:0000256" key="2">
    <source>
        <dbReference type="ARBA" id="ARBA00023125"/>
    </source>
</evidence>
<name>A0A060DZA4_9PROT</name>
<dbReference type="AlphaFoldDB" id="A0A060DZA4"/>